<protein>
    <submittedName>
        <fullName evidence="1">Uncharacterized protein</fullName>
    </submittedName>
</protein>
<evidence type="ECO:0000313" key="2">
    <source>
        <dbReference type="Proteomes" id="UP000252847"/>
    </source>
</evidence>
<keyword evidence="2" id="KW-1185">Reference proteome</keyword>
<dbReference type="Proteomes" id="UP000252847">
    <property type="component" value="Segment"/>
</dbReference>
<accession>A0A2Z5HSV6</accession>
<name>A0A2Z5HSV6_9CAUD</name>
<evidence type="ECO:0000313" key="1">
    <source>
        <dbReference type="EMBL" id="AXC42970.1"/>
    </source>
</evidence>
<organism evidence="1 2">
    <name type="scientific">Salmonella phage Skate</name>
    <dbReference type="NCBI Taxonomy" id="2234035"/>
    <lineage>
        <taxon>Viruses</taxon>
        <taxon>Duplodnaviria</taxon>
        <taxon>Heunggongvirae</taxon>
        <taxon>Uroviricota</taxon>
        <taxon>Caudoviricetes</taxon>
        <taxon>Skatevirus</taxon>
        <taxon>Skatevirus skate</taxon>
    </lineage>
</organism>
<gene>
    <name evidence="1" type="ORF">CPT_Skate_012</name>
</gene>
<reference evidence="2" key="1">
    <citation type="submission" date="2018-05" db="EMBL/GenBank/DDBJ databases">
        <title>Complete Genome of Salmonella typhimurium siphophage Skate.</title>
        <authorList>
            <person name="Rohren M.E."/>
            <person name="Xie Y."/>
            <person name="O'Leary C."/>
            <person name="Liu M."/>
            <person name="Young R.F."/>
        </authorList>
    </citation>
    <scope>NUCLEOTIDE SEQUENCE [LARGE SCALE GENOMIC DNA]</scope>
</reference>
<dbReference type="EMBL" id="MH321493">
    <property type="protein sequence ID" value="AXC42970.1"/>
    <property type="molecule type" value="Genomic_DNA"/>
</dbReference>
<sequence length="100" mass="11017">MEEFKGTRGKWEVVVGDDNTPDVISDIGVDVAFTPTYNGDKTEQWHNAKLIAASPDLLSALQQLLEIYDDHSGKVWTTSSKRRALDNARAAVNKALGETK</sequence>
<proteinExistence type="predicted"/>